<dbReference type="KEGG" id="mmag:MMAD_31740"/>
<dbReference type="PANTHER" id="PTHR31118">
    <property type="entry name" value="CYCLASE-LIKE PROTEIN 2"/>
    <property type="match status" value="1"/>
</dbReference>
<accession>A0A7I7XI56</accession>
<sequence>MTTTEPDTTARSYPKFGPEIMKRPVRVVDLTREIFEGMPMWFGHQKTFINTNQTHEQFKTTYNTHLGFEAHNLLISEHAGTHTDAVFEYDPNGPTIDASPLEYYYGEAICLDLRSVKYPDYITPADLEAAEAASGQQIRKGDTVLLYTGYGDSTYPDLAYTEKHTGLNRDAAIWLAEKGVVNIAVDNVAIDHADDTDFSGHVVCGEYGIVNTEGLTNLHQVVNQRFLYFGLPLFIRKGTGSPIRAVAVFQD</sequence>
<protein>
    <submittedName>
        <fullName evidence="1">Cyclase</fullName>
    </submittedName>
</protein>
<reference evidence="1 2" key="1">
    <citation type="journal article" date="2019" name="Emerg. Microbes Infect.">
        <title>Comprehensive subspecies identification of 175 nontuberculous mycobacteria species based on 7547 genomic profiles.</title>
        <authorList>
            <person name="Matsumoto Y."/>
            <person name="Kinjo T."/>
            <person name="Motooka D."/>
            <person name="Nabeya D."/>
            <person name="Jung N."/>
            <person name="Uechi K."/>
            <person name="Horii T."/>
            <person name="Iida T."/>
            <person name="Fujita J."/>
            <person name="Nakamura S."/>
        </authorList>
    </citation>
    <scope>NUCLEOTIDE SEQUENCE [LARGE SCALE GENOMIC DNA]</scope>
    <source>
        <strain evidence="1 2">JCM 13574</strain>
    </source>
</reference>
<dbReference type="SUPFAM" id="SSF102198">
    <property type="entry name" value="Putative cyclase"/>
    <property type="match status" value="1"/>
</dbReference>
<name>A0A7I7XI56_9MYCO</name>
<dbReference type="GO" id="GO:0019441">
    <property type="term" value="P:L-tryptophan catabolic process to kynurenine"/>
    <property type="evidence" value="ECO:0007669"/>
    <property type="project" value="InterPro"/>
</dbReference>
<dbReference type="InterPro" id="IPR007325">
    <property type="entry name" value="KFase/CYL"/>
</dbReference>
<dbReference type="PANTHER" id="PTHR31118:SF12">
    <property type="entry name" value="CYCLASE-LIKE PROTEIN 2"/>
    <property type="match status" value="1"/>
</dbReference>
<dbReference type="GO" id="GO:0004061">
    <property type="term" value="F:arylformamidase activity"/>
    <property type="evidence" value="ECO:0007669"/>
    <property type="project" value="InterPro"/>
</dbReference>
<evidence type="ECO:0000313" key="1">
    <source>
        <dbReference type="EMBL" id="BBZ28879.1"/>
    </source>
</evidence>
<keyword evidence="2" id="KW-1185">Reference proteome</keyword>
<proteinExistence type="predicted"/>
<dbReference type="InterPro" id="IPR037175">
    <property type="entry name" value="KFase_sf"/>
</dbReference>
<dbReference type="Proteomes" id="UP000466517">
    <property type="component" value="Chromosome"/>
</dbReference>
<dbReference type="RefSeq" id="WP_197746943.1">
    <property type="nucleotide sequence ID" value="NZ_AP022610.1"/>
</dbReference>
<dbReference type="Pfam" id="PF04199">
    <property type="entry name" value="Cyclase"/>
    <property type="match status" value="1"/>
</dbReference>
<gene>
    <name evidence="1" type="ORF">MMAD_31740</name>
</gene>
<dbReference type="AlphaFoldDB" id="A0A7I7XI56"/>
<organism evidence="1 2">
    <name type="scientific">Mycolicibacterium madagascariense</name>
    <dbReference type="NCBI Taxonomy" id="212765"/>
    <lineage>
        <taxon>Bacteria</taxon>
        <taxon>Bacillati</taxon>
        <taxon>Actinomycetota</taxon>
        <taxon>Actinomycetes</taxon>
        <taxon>Mycobacteriales</taxon>
        <taxon>Mycobacteriaceae</taxon>
        <taxon>Mycolicibacterium</taxon>
    </lineage>
</organism>
<dbReference type="EMBL" id="AP022610">
    <property type="protein sequence ID" value="BBZ28879.1"/>
    <property type="molecule type" value="Genomic_DNA"/>
</dbReference>
<dbReference type="Gene3D" id="3.50.30.50">
    <property type="entry name" value="Putative cyclase"/>
    <property type="match status" value="1"/>
</dbReference>
<evidence type="ECO:0000313" key="2">
    <source>
        <dbReference type="Proteomes" id="UP000466517"/>
    </source>
</evidence>